<organism evidence="1 2">
    <name type="scientific">Spirosoma pollinicola</name>
    <dbReference type="NCBI Taxonomy" id="2057025"/>
    <lineage>
        <taxon>Bacteria</taxon>
        <taxon>Pseudomonadati</taxon>
        <taxon>Bacteroidota</taxon>
        <taxon>Cytophagia</taxon>
        <taxon>Cytophagales</taxon>
        <taxon>Cytophagaceae</taxon>
        <taxon>Spirosoma</taxon>
    </lineage>
</organism>
<evidence type="ECO:0000313" key="2">
    <source>
        <dbReference type="Proteomes" id="UP000232883"/>
    </source>
</evidence>
<dbReference type="Proteomes" id="UP000232883">
    <property type="component" value="Chromosome"/>
</dbReference>
<sequence length="81" mass="9435">MNYYFYAYLRNPKVTLHRGNCRFCNDGKGMQPKKLGYITGHWKGGYPSFELALEAAHRISQRLGIEPVYCQRCLSQKMELS</sequence>
<dbReference type="KEGG" id="spir:CWM47_22605"/>
<dbReference type="AlphaFoldDB" id="A0A2K8Z3C4"/>
<evidence type="ECO:0000313" key="1">
    <source>
        <dbReference type="EMBL" id="AUD04386.1"/>
    </source>
</evidence>
<accession>A0A2K8Z3C4</accession>
<dbReference type="EMBL" id="CP025096">
    <property type="protein sequence ID" value="AUD04386.1"/>
    <property type="molecule type" value="Genomic_DNA"/>
</dbReference>
<name>A0A2K8Z3C4_9BACT</name>
<gene>
    <name evidence="1" type="ORF">CWM47_22605</name>
</gene>
<keyword evidence="2" id="KW-1185">Reference proteome</keyword>
<protein>
    <submittedName>
        <fullName evidence="1">Uncharacterized protein</fullName>
    </submittedName>
</protein>
<reference evidence="1 2" key="1">
    <citation type="submission" date="2017-11" db="EMBL/GenBank/DDBJ databases">
        <title>Taxonomic description and genome sequences of Spirosoma HA7 sp. nov., isolated from pollen microhabitat of Corylus avellana.</title>
        <authorList>
            <person name="Ambika Manirajan B."/>
            <person name="Suarez C."/>
            <person name="Ratering S."/>
            <person name="Geissler-Plaum R."/>
            <person name="Cardinale M."/>
            <person name="Sylvia S."/>
        </authorList>
    </citation>
    <scope>NUCLEOTIDE SEQUENCE [LARGE SCALE GENOMIC DNA]</scope>
    <source>
        <strain evidence="1 2">HA7</strain>
    </source>
</reference>
<proteinExistence type="predicted"/>